<dbReference type="Proteomes" id="UP000040088">
    <property type="component" value="Unassembled WGS sequence"/>
</dbReference>
<accession>A0A0T9UVC9</accession>
<feature type="region of interest" description="Disordered" evidence="1">
    <location>
        <begin position="1"/>
        <end position="25"/>
    </location>
</feature>
<reference evidence="3" key="1">
    <citation type="submission" date="2015-03" db="EMBL/GenBank/DDBJ databases">
        <authorList>
            <consortium name="Pathogen Informatics"/>
        </authorList>
    </citation>
    <scope>NUCLEOTIDE SEQUENCE [LARGE SCALE GENOMIC DNA]</scope>
    <source>
        <strain evidence="3">IP27925</strain>
    </source>
</reference>
<evidence type="ECO:0000313" key="2">
    <source>
        <dbReference type="EMBL" id="CNL74825.1"/>
    </source>
</evidence>
<name>A0A0T9UVC9_YERAE</name>
<evidence type="ECO:0000256" key="1">
    <source>
        <dbReference type="SAM" id="MobiDB-lite"/>
    </source>
</evidence>
<gene>
    <name evidence="2" type="ORF">ERS008460_03672</name>
</gene>
<dbReference type="EMBL" id="CQEM01000021">
    <property type="protein sequence ID" value="CNL74825.1"/>
    <property type="molecule type" value="Genomic_DNA"/>
</dbReference>
<sequence length="81" mass="9091">MATTSRQKRMAKKRNAHIQALAKRESNRVEKAVLVLVRCKPMPDMPAVPSKPRTSADPEKRIAAVARQKMRGCSKLPRGVR</sequence>
<proteinExistence type="predicted"/>
<protein>
    <submittedName>
        <fullName evidence="2">Uncharacterized protein</fullName>
    </submittedName>
</protein>
<dbReference type="RefSeq" id="WP_050126800.1">
    <property type="nucleotide sequence ID" value="NZ_CABHQI010000047.1"/>
</dbReference>
<evidence type="ECO:0000313" key="3">
    <source>
        <dbReference type="Proteomes" id="UP000040088"/>
    </source>
</evidence>
<feature type="compositionally biased region" description="Basic residues" evidence="1">
    <location>
        <begin position="1"/>
        <end position="16"/>
    </location>
</feature>
<organism evidence="2 3">
    <name type="scientific">Yersinia aleksiciae</name>
    <dbReference type="NCBI Taxonomy" id="263819"/>
    <lineage>
        <taxon>Bacteria</taxon>
        <taxon>Pseudomonadati</taxon>
        <taxon>Pseudomonadota</taxon>
        <taxon>Gammaproteobacteria</taxon>
        <taxon>Enterobacterales</taxon>
        <taxon>Yersiniaceae</taxon>
        <taxon>Yersinia</taxon>
    </lineage>
</organism>
<dbReference type="AlphaFoldDB" id="A0A0T9UVC9"/>